<evidence type="ECO:0000256" key="1">
    <source>
        <dbReference type="ARBA" id="ARBA00005952"/>
    </source>
</evidence>
<dbReference type="InterPro" id="IPR035926">
    <property type="entry name" value="NusB-like_sf"/>
</dbReference>
<evidence type="ECO:0000256" key="2">
    <source>
        <dbReference type="ARBA" id="ARBA00022814"/>
    </source>
</evidence>
<keyword evidence="2 6" id="KW-0889">Transcription antitermination</keyword>
<keyword evidence="4 6" id="KW-0805">Transcription regulation</keyword>
<dbReference type="GO" id="GO:0006353">
    <property type="term" value="P:DNA-templated transcription termination"/>
    <property type="evidence" value="ECO:0007669"/>
    <property type="project" value="UniProtKB-UniRule"/>
</dbReference>
<evidence type="ECO:0000256" key="3">
    <source>
        <dbReference type="ARBA" id="ARBA00022884"/>
    </source>
</evidence>
<evidence type="ECO:0000313" key="8">
    <source>
        <dbReference type="EMBL" id="ATF62239.1"/>
    </source>
</evidence>
<evidence type="ECO:0000256" key="6">
    <source>
        <dbReference type="HAMAP-Rule" id="MF_00073"/>
    </source>
</evidence>
<reference evidence="9" key="1">
    <citation type="submission" date="2017-09" db="EMBL/GenBank/DDBJ databases">
        <title>FDA dAtabase for Regulatory Grade micrObial Sequences (FDA-ARGOS): Supporting development and validation of Infectious Disease Dx tests.</title>
        <authorList>
            <person name="Minogue T."/>
            <person name="Wolcott M."/>
            <person name="Wasieloski L."/>
            <person name="Aguilar W."/>
            <person name="Moore D."/>
            <person name="Tallon L."/>
            <person name="Sadzewicz L."/>
            <person name="Ott S."/>
            <person name="Zhao X."/>
            <person name="Nagaraj S."/>
            <person name="Vavikolanu K."/>
            <person name="Aluvathingal J."/>
            <person name="Nadendla S."/>
            <person name="Sichtig H."/>
        </authorList>
    </citation>
    <scope>NUCLEOTIDE SEQUENCE [LARGE SCALE GENOMIC DNA]</scope>
    <source>
        <strain evidence="9">FDAARGOS_369</strain>
    </source>
</reference>
<feature type="domain" description="NusB/RsmB/TIM44" evidence="7">
    <location>
        <begin position="6"/>
        <end position="127"/>
    </location>
</feature>
<organism evidence="8 9">
    <name type="scientific">Rothia mucilaginosa</name>
    <dbReference type="NCBI Taxonomy" id="43675"/>
    <lineage>
        <taxon>Bacteria</taxon>
        <taxon>Bacillati</taxon>
        <taxon>Actinomycetota</taxon>
        <taxon>Actinomycetes</taxon>
        <taxon>Micrococcales</taxon>
        <taxon>Micrococcaceae</taxon>
        <taxon>Rothia</taxon>
    </lineage>
</organism>
<protein>
    <recommendedName>
        <fullName evidence="6">Transcription antitermination protein NusB</fullName>
    </recommendedName>
    <alternativeName>
        <fullName evidence="6">Antitermination factor NusB</fullName>
    </alternativeName>
</protein>
<dbReference type="InterPro" id="IPR011605">
    <property type="entry name" value="NusB_fam"/>
</dbReference>
<dbReference type="GO" id="GO:0003723">
    <property type="term" value="F:RNA binding"/>
    <property type="evidence" value="ECO:0007669"/>
    <property type="project" value="UniProtKB-UniRule"/>
</dbReference>
<keyword evidence="5 6" id="KW-0804">Transcription</keyword>
<name>A0A291DD54_9MICC</name>
<comment type="similarity">
    <text evidence="1 6">Belongs to the NusB family.</text>
</comment>
<dbReference type="Proteomes" id="UP000218628">
    <property type="component" value="Chromosome"/>
</dbReference>
<dbReference type="RefSeq" id="WP_096740597.1">
    <property type="nucleotide sequence ID" value="NZ_CP023510.1"/>
</dbReference>
<dbReference type="GO" id="GO:0005829">
    <property type="term" value="C:cytosol"/>
    <property type="evidence" value="ECO:0007669"/>
    <property type="project" value="TreeGrafter"/>
</dbReference>
<evidence type="ECO:0000259" key="7">
    <source>
        <dbReference type="Pfam" id="PF01029"/>
    </source>
</evidence>
<dbReference type="InterPro" id="IPR006027">
    <property type="entry name" value="NusB_RsmB_TIM44"/>
</dbReference>
<dbReference type="NCBIfam" id="TIGR01951">
    <property type="entry name" value="nusB"/>
    <property type="match status" value="1"/>
</dbReference>
<gene>
    <name evidence="6" type="primary">nusB</name>
    <name evidence="8" type="ORF">CO690_00555</name>
</gene>
<dbReference type="AlphaFoldDB" id="A0A291DD54"/>
<accession>A0A291DD54</accession>
<dbReference type="HAMAP" id="MF_00073">
    <property type="entry name" value="NusB"/>
    <property type="match status" value="1"/>
</dbReference>
<evidence type="ECO:0000313" key="9">
    <source>
        <dbReference type="Proteomes" id="UP000218628"/>
    </source>
</evidence>
<evidence type="ECO:0000256" key="5">
    <source>
        <dbReference type="ARBA" id="ARBA00023163"/>
    </source>
</evidence>
<dbReference type="Pfam" id="PF01029">
    <property type="entry name" value="NusB"/>
    <property type="match status" value="1"/>
</dbReference>
<dbReference type="PANTHER" id="PTHR11078">
    <property type="entry name" value="N UTILIZATION SUBSTANCE PROTEIN B-RELATED"/>
    <property type="match status" value="1"/>
</dbReference>
<dbReference type="Gene3D" id="1.10.940.10">
    <property type="entry name" value="NusB-like"/>
    <property type="match status" value="1"/>
</dbReference>
<dbReference type="SUPFAM" id="SSF48013">
    <property type="entry name" value="NusB-like"/>
    <property type="match status" value="1"/>
</dbReference>
<dbReference type="GO" id="GO:0031564">
    <property type="term" value="P:transcription antitermination"/>
    <property type="evidence" value="ECO:0007669"/>
    <property type="project" value="UniProtKB-KW"/>
</dbReference>
<keyword evidence="3 6" id="KW-0694">RNA-binding</keyword>
<dbReference type="EMBL" id="CP023510">
    <property type="protein sequence ID" value="ATF62239.1"/>
    <property type="molecule type" value="Genomic_DNA"/>
</dbReference>
<proteinExistence type="inferred from homology"/>
<evidence type="ECO:0000256" key="4">
    <source>
        <dbReference type="ARBA" id="ARBA00023015"/>
    </source>
</evidence>
<dbReference type="PANTHER" id="PTHR11078:SF3">
    <property type="entry name" value="ANTITERMINATION NUSB DOMAIN-CONTAINING PROTEIN"/>
    <property type="match status" value="1"/>
</dbReference>
<comment type="function">
    <text evidence="6">Involved in transcription antitermination. Required for transcription of ribosomal RNA (rRNA) genes. Binds specifically to the boxA antiterminator sequence of the ribosomal RNA (rrn) operons.</text>
</comment>
<sequence length="136" mass="15837">MNSRTKARLRALEVLFEADQRNEDYIEVLRRRRLYTVAQISAYSEEIIRGVRDHDEEIREFVEIYARDWSFERMPAVDRAVLRIGTWELLYNDEVPDAVAISEAVGLARVLSTNESPKFVNGLLDKLRQVKPTLLA</sequence>